<dbReference type="PANTHER" id="PTHR31920">
    <property type="entry name" value="B3 DOMAIN-CONTAINING"/>
    <property type="match status" value="1"/>
</dbReference>
<dbReference type="AlphaFoldDB" id="W9R934"/>
<dbReference type="EMBL" id="KE344738">
    <property type="protein sequence ID" value="EXB76901.1"/>
    <property type="molecule type" value="Genomic_DNA"/>
</dbReference>
<dbReference type="eggNOG" id="KOG1021">
    <property type="taxonomic scope" value="Eukaryota"/>
</dbReference>
<dbReference type="PANTHER" id="PTHR31920:SF108">
    <property type="entry name" value="B3 DOMAIN-CONTAINING TRANSCRIPTION FACTOR VRN1-LIKE"/>
    <property type="match status" value="1"/>
</dbReference>
<dbReference type="STRING" id="981085.W9R934"/>
<proteinExistence type="predicted"/>
<evidence type="ECO:0000256" key="2">
    <source>
        <dbReference type="ARBA" id="ARBA00023015"/>
    </source>
</evidence>
<dbReference type="GO" id="GO:0005634">
    <property type="term" value="C:nucleus"/>
    <property type="evidence" value="ECO:0007669"/>
    <property type="project" value="UniProtKB-SubCell"/>
</dbReference>
<gene>
    <name evidence="7" type="ORF">L484_017902</name>
</gene>
<evidence type="ECO:0000313" key="7">
    <source>
        <dbReference type="EMBL" id="EXB76901.1"/>
    </source>
</evidence>
<name>W9R934_9ROSA</name>
<keyword evidence="3" id="KW-0238">DNA-binding</keyword>
<keyword evidence="4" id="KW-0804">Transcription</keyword>
<organism evidence="7 8">
    <name type="scientific">Morus notabilis</name>
    <dbReference type="NCBI Taxonomy" id="981085"/>
    <lineage>
        <taxon>Eukaryota</taxon>
        <taxon>Viridiplantae</taxon>
        <taxon>Streptophyta</taxon>
        <taxon>Embryophyta</taxon>
        <taxon>Tracheophyta</taxon>
        <taxon>Spermatophyta</taxon>
        <taxon>Magnoliopsida</taxon>
        <taxon>eudicotyledons</taxon>
        <taxon>Gunneridae</taxon>
        <taxon>Pentapetalae</taxon>
        <taxon>rosids</taxon>
        <taxon>fabids</taxon>
        <taxon>Rosales</taxon>
        <taxon>Moraceae</taxon>
        <taxon>Moreae</taxon>
        <taxon>Morus</taxon>
    </lineage>
</organism>
<dbReference type="SUPFAM" id="SSF101936">
    <property type="entry name" value="DNA-binding pseudobarrel domain"/>
    <property type="match status" value="1"/>
</dbReference>
<sequence>MPVTGQKWPPWSKNSRLKRQHSVDYWMMCSLLYDGDGREVVRVSDSEMVEAFFVSFFSSPSFNTHGHNMTDLKTQIDHQLQGWPEFVKYYSLGFGHFLVFRYEGNSRFHACIFDTTTVEIEYPLIRAHSDGPKRKEIKDDDSVEVLEDLSPHPRKRKSSPLPCSQPHKKFRTSPICETDIKGTRNNERILKNSMRNGDLHHSKSMRGMRKFLLSSFKKLIFWYLNKLLFPCRVVFLYCLFSFILFPVSAEDGNGDKSIMPRWRLSEVQSFTYKVVIKPSHVGKYFDMVRLISYKGFF</sequence>
<feature type="region of interest" description="Disordered" evidence="6">
    <location>
        <begin position="148"/>
        <end position="170"/>
    </location>
</feature>
<accession>W9R934</accession>
<comment type="subcellular location">
    <subcellularLocation>
        <location evidence="1">Nucleus</location>
    </subcellularLocation>
</comment>
<keyword evidence="8" id="KW-1185">Reference proteome</keyword>
<protein>
    <submittedName>
        <fullName evidence="7">B3 domain-containing protein</fullName>
    </submittedName>
</protein>
<evidence type="ECO:0000256" key="6">
    <source>
        <dbReference type="SAM" id="MobiDB-lite"/>
    </source>
</evidence>
<dbReference type="InterPro" id="IPR050655">
    <property type="entry name" value="Plant_B3_domain"/>
</dbReference>
<dbReference type="InterPro" id="IPR015300">
    <property type="entry name" value="DNA-bd_pseudobarrel_sf"/>
</dbReference>
<evidence type="ECO:0000256" key="4">
    <source>
        <dbReference type="ARBA" id="ARBA00023163"/>
    </source>
</evidence>
<evidence type="ECO:0000256" key="1">
    <source>
        <dbReference type="ARBA" id="ARBA00004123"/>
    </source>
</evidence>
<reference evidence="8" key="1">
    <citation type="submission" date="2013-01" db="EMBL/GenBank/DDBJ databases">
        <title>Draft Genome Sequence of a Mulberry Tree, Morus notabilis C.K. Schneid.</title>
        <authorList>
            <person name="He N."/>
            <person name="Zhao S."/>
        </authorList>
    </citation>
    <scope>NUCLEOTIDE SEQUENCE</scope>
</reference>
<evidence type="ECO:0000256" key="3">
    <source>
        <dbReference type="ARBA" id="ARBA00023125"/>
    </source>
</evidence>
<dbReference type="GO" id="GO:0003677">
    <property type="term" value="F:DNA binding"/>
    <property type="evidence" value="ECO:0007669"/>
    <property type="project" value="UniProtKB-KW"/>
</dbReference>
<keyword evidence="2" id="KW-0805">Transcription regulation</keyword>
<dbReference type="Proteomes" id="UP000030645">
    <property type="component" value="Unassembled WGS sequence"/>
</dbReference>
<dbReference type="Gene3D" id="2.40.330.10">
    <property type="entry name" value="DNA-binding pseudobarrel domain"/>
    <property type="match status" value="1"/>
</dbReference>
<keyword evidence="5" id="KW-0539">Nucleus</keyword>
<evidence type="ECO:0000256" key="5">
    <source>
        <dbReference type="ARBA" id="ARBA00023242"/>
    </source>
</evidence>
<evidence type="ECO:0000313" key="8">
    <source>
        <dbReference type="Proteomes" id="UP000030645"/>
    </source>
</evidence>